<feature type="transmembrane region" description="Helical" evidence="1">
    <location>
        <begin position="6"/>
        <end position="30"/>
    </location>
</feature>
<feature type="transmembrane region" description="Helical" evidence="1">
    <location>
        <begin position="119"/>
        <end position="138"/>
    </location>
</feature>
<feature type="transmembrane region" description="Helical" evidence="1">
    <location>
        <begin position="239"/>
        <end position="261"/>
    </location>
</feature>
<name>A0A1I7SEQ3_BURXY</name>
<keyword evidence="1" id="KW-0472">Membrane</keyword>
<dbReference type="PANTHER" id="PTHR23021:SF26">
    <property type="entry name" value="SERPENTINE RECEPTOR, CLASS T"/>
    <property type="match status" value="1"/>
</dbReference>
<feature type="transmembrane region" description="Helical" evidence="1">
    <location>
        <begin position="75"/>
        <end position="99"/>
    </location>
</feature>
<proteinExistence type="predicted"/>
<accession>A0A1I7SEQ3</accession>
<evidence type="ECO:0000256" key="1">
    <source>
        <dbReference type="SAM" id="Phobius"/>
    </source>
</evidence>
<dbReference type="Proteomes" id="UP000095284">
    <property type="component" value="Unplaced"/>
</dbReference>
<dbReference type="WBParaSite" id="BXY_1151200.1">
    <property type="protein sequence ID" value="BXY_1151200.1"/>
    <property type="gene ID" value="BXY_1151200"/>
</dbReference>
<sequence length="295" mass="33575">MSDGYAVFFGLATIITSLIATLFLVVTVVAMIRSRLHRDKSAYRIMISQNLSDILQLIPHFFGGCALLFNKELDLTLNLILGHIMYCSWNVMIFLYLLLAFDRFCMLNFTRGEIRPACANAQILFCWILGAITAYLFYFCNHNLIFVVSALCWTTVSQADSTLYDFLYRSQYAELILTFILSCFIVLSAGLKRYKYVKAKRLKNKEQQILAQNVLSFMSTVGNMYAWNYQNSAKNQLLFAAIINLHWVAICGMTPFISFVMNSEIRAAVLSFLGRKPVSNQSVTVVSRFVTPTYG</sequence>
<feature type="transmembrane region" description="Helical" evidence="1">
    <location>
        <begin position="172"/>
        <end position="189"/>
    </location>
</feature>
<dbReference type="PANTHER" id="PTHR23021">
    <property type="entry name" value="SERPENTINE RECEPTOR, CLASS T"/>
    <property type="match status" value="1"/>
</dbReference>
<keyword evidence="1" id="KW-1133">Transmembrane helix</keyword>
<reference evidence="3" key="1">
    <citation type="submission" date="2016-11" db="UniProtKB">
        <authorList>
            <consortium name="WormBaseParasite"/>
        </authorList>
    </citation>
    <scope>IDENTIFICATION</scope>
</reference>
<keyword evidence="1" id="KW-0812">Transmembrane</keyword>
<dbReference type="Gene3D" id="1.20.1070.10">
    <property type="entry name" value="Rhodopsin 7-helix transmembrane proteins"/>
    <property type="match status" value="1"/>
</dbReference>
<feature type="transmembrane region" description="Helical" evidence="1">
    <location>
        <begin position="51"/>
        <end position="69"/>
    </location>
</feature>
<feature type="transmembrane region" description="Helical" evidence="1">
    <location>
        <begin position="209"/>
        <end position="227"/>
    </location>
</feature>
<dbReference type="Pfam" id="PF10321">
    <property type="entry name" value="7TM_GPCR_Srt"/>
    <property type="match status" value="1"/>
</dbReference>
<dbReference type="AlphaFoldDB" id="A0A1I7SEQ3"/>
<dbReference type="SUPFAM" id="SSF81321">
    <property type="entry name" value="Family A G protein-coupled receptor-like"/>
    <property type="match status" value="1"/>
</dbReference>
<protein>
    <submittedName>
        <fullName evidence="3">G_PROTEIN_RECEP_F1_2 domain-containing protein</fullName>
    </submittedName>
</protein>
<evidence type="ECO:0000313" key="3">
    <source>
        <dbReference type="WBParaSite" id="BXY_1151200.1"/>
    </source>
</evidence>
<dbReference type="InterPro" id="IPR019425">
    <property type="entry name" value="7TM_GPCR_serpentine_rcpt_Srt"/>
</dbReference>
<evidence type="ECO:0000313" key="2">
    <source>
        <dbReference type="Proteomes" id="UP000095284"/>
    </source>
</evidence>
<organism evidence="2 3">
    <name type="scientific">Bursaphelenchus xylophilus</name>
    <name type="common">Pinewood nematode worm</name>
    <name type="synonym">Aphelenchoides xylophilus</name>
    <dbReference type="NCBI Taxonomy" id="6326"/>
    <lineage>
        <taxon>Eukaryota</taxon>
        <taxon>Metazoa</taxon>
        <taxon>Ecdysozoa</taxon>
        <taxon>Nematoda</taxon>
        <taxon>Chromadorea</taxon>
        <taxon>Rhabditida</taxon>
        <taxon>Tylenchina</taxon>
        <taxon>Tylenchomorpha</taxon>
        <taxon>Aphelenchoidea</taxon>
        <taxon>Aphelenchoididae</taxon>
        <taxon>Bursaphelenchus</taxon>
    </lineage>
</organism>